<dbReference type="PANTHER" id="PTHR46688">
    <property type="entry name" value="ADP-RIBOSYLATION FACTOR-LIKE PROTEIN 16"/>
    <property type="match status" value="1"/>
</dbReference>
<evidence type="ECO:0000256" key="1">
    <source>
        <dbReference type="ARBA" id="ARBA00022741"/>
    </source>
</evidence>
<dbReference type="Proteomes" id="UP001165080">
    <property type="component" value="Unassembled WGS sequence"/>
</dbReference>
<keyword evidence="1 3" id="KW-0547">Nucleotide-binding</keyword>
<keyword evidence="4" id="KW-0460">Magnesium</keyword>
<feature type="binding site" evidence="4">
    <location>
        <position position="62"/>
    </location>
    <ligand>
        <name>Mg(2+)</name>
        <dbReference type="ChEBI" id="CHEBI:18420"/>
    </ligand>
</feature>
<dbReference type="SUPFAM" id="SSF52540">
    <property type="entry name" value="P-loop containing nucleoside triphosphate hydrolases"/>
    <property type="match status" value="1"/>
</dbReference>
<evidence type="ECO:0000256" key="3">
    <source>
        <dbReference type="PIRSR" id="PIRSR606689-1"/>
    </source>
</evidence>
<dbReference type="OrthoDB" id="526559at2759"/>
<reference evidence="5 6" key="1">
    <citation type="journal article" date="2023" name="Commun. Biol.">
        <title>Reorganization of the ancestral sex-determining regions during the evolution of trioecy in Pleodorina starrii.</title>
        <authorList>
            <person name="Takahashi K."/>
            <person name="Suzuki S."/>
            <person name="Kawai-Toyooka H."/>
            <person name="Yamamoto K."/>
            <person name="Hamaji T."/>
            <person name="Ootsuki R."/>
            <person name="Yamaguchi H."/>
            <person name="Kawachi M."/>
            <person name="Higashiyama T."/>
            <person name="Nozaki H."/>
        </authorList>
    </citation>
    <scope>NUCLEOTIDE SEQUENCE [LARGE SCALE GENOMIC DNA]</scope>
    <source>
        <strain evidence="5 6">NIES-4479</strain>
    </source>
</reference>
<dbReference type="Pfam" id="PF00025">
    <property type="entry name" value="Arf"/>
    <property type="match status" value="1"/>
</dbReference>
<dbReference type="GO" id="GO:0046872">
    <property type="term" value="F:metal ion binding"/>
    <property type="evidence" value="ECO:0007669"/>
    <property type="project" value="UniProtKB-KW"/>
</dbReference>
<protein>
    <recommendedName>
        <fullName evidence="7">ADP-ribosylation factor-like protein 16</fullName>
    </recommendedName>
</protein>
<dbReference type="EMBL" id="BRXU01000016">
    <property type="protein sequence ID" value="GLC56657.1"/>
    <property type="molecule type" value="Genomic_DNA"/>
</dbReference>
<accession>A0A9W6BR08</accession>
<keyword evidence="4" id="KW-0479">Metal-binding</keyword>
<feature type="binding site" evidence="4">
    <location>
        <position position="38"/>
    </location>
    <ligand>
        <name>Mg(2+)</name>
        <dbReference type="ChEBI" id="CHEBI:18420"/>
    </ligand>
</feature>
<evidence type="ECO:0000256" key="4">
    <source>
        <dbReference type="PIRSR" id="PIRSR606689-2"/>
    </source>
</evidence>
<dbReference type="AlphaFoldDB" id="A0A9W6BR08"/>
<feature type="binding site" evidence="3">
    <location>
        <position position="88"/>
    </location>
    <ligand>
        <name>GTP</name>
        <dbReference type="ChEBI" id="CHEBI:37565"/>
    </ligand>
</feature>
<organism evidence="5 6">
    <name type="scientific">Pleodorina starrii</name>
    <dbReference type="NCBI Taxonomy" id="330485"/>
    <lineage>
        <taxon>Eukaryota</taxon>
        <taxon>Viridiplantae</taxon>
        <taxon>Chlorophyta</taxon>
        <taxon>core chlorophytes</taxon>
        <taxon>Chlorophyceae</taxon>
        <taxon>CS clade</taxon>
        <taxon>Chlamydomonadales</taxon>
        <taxon>Volvocaceae</taxon>
        <taxon>Pleodorina</taxon>
    </lineage>
</organism>
<keyword evidence="2 3" id="KW-0342">GTP-binding</keyword>
<dbReference type="GO" id="GO:0005525">
    <property type="term" value="F:GTP binding"/>
    <property type="evidence" value="ECO:0007669"/>
    <property type="project" value="UniProtKB-KW"/>
</dbReference>
<dbReference type="InterPro" id="IPR027417">
    <property type="entry name" value="P-loop_NTPase"/>
</dbReference>
<feature type="binding site" evidence="3">
    <location>
        <begin position="31"/>
        <end position="38"/>
    </location>
    <ligand>
        <name>GTP</name>
        <dbReference type="ChEBI" id="CHEBI:37565"/>
    </ligand>
</feature>
<dbReference type="InterPro" id="IPR006689">
    <property type="entry name" value="Small_GTPase_ARF/SAR"/>
</dbReference>
<gene>
    <name evidence="5" type="primary">PLEST004187</name>
    <name evidence="5" type="ORF">PLESTB_001131700</name>
</gene>
<keyword evidence="6" id="KW-1185">Reference proteome</keyword>
<comment type="caution">
    <text evidence="5">The sequence shown here is derived from an EMBL/GenBank/DDBJ whole genome shotgun (WGS) entry which is preliminary data.</text>
</comment>
<dbReference type="GO" id="GO:0003924">
    <property type="term" value="F:GTPase activity"/>
    <property type="evidence" value="ECO:0007669"/>
    <property type="project" value="InterPro"/>
</dbReference>
<evidence type="ECO:0000313" key="6">
    <source>
        <dbReference type="Proteomes" id="UP001165080"/>
    </source>
</evidence>
<dbReference type="PANTHER" id="PTHR46688:SF1">
    <property type="entry name" value="ADP-RIBOSYLATION FACTOR-LIKE PROTEIN 16"/>
    <property type="match status" value="1"/>
</dbReference>
<evidence type="ECO:0000313" key="5">
    <source>
        <dbReference type="EMBL" id="GLC56657.1"/>
    </source>
</evidence>
<name>A0A9W6BR08_9CHLO</name>
<proteinExistence type="predicted"/>
<evidence type="ECO:0008006" key="7">
    <source>
        <dbReference type="Google" id="ProtNLM"/>
    </source>
</evidence>
<sequence>MTSGQLSSGGLCCGSGPDSPTDDTDDVLLVGLQGSGKTLLCQRLRTVYGKAPAAFRMATTDTNGSQDFRVPTFKGCPFKEIRIRECGGSMQPLWHNWYSRPLRAVLFTLDVSDPATLAAGGLELHRILQQPELASKPVCLVLTKVDLPLGATRGELDLTLGLSELEQLYPDRLRVTAVSAARSPEECPELRALVDWLVGVKAGDAAAGGVQPASRRR</sequence>
<evidence type="ECO:0000256" key="2">
    <source>
        <dbReference type="ARBA" id="ARBA00023134"/>
    </source>
</evidence>
<dbReference type="Gene3D" id="3.40.50.300">
    <property type="entry name" value="P-loop containing nucleotide triphosphate hydrolases"/>
    <property type="match status" value="1"/>
</dbReference>